<dbReference type="InterPro" id="IPR036375">
    <property type="entry name" value="Hemopexin-like_dom_sf"/>
</dbReference>
<dbReference type="InterPro" id="IPR036041">
    <property type="entry name" value="Ribosome-inact_prot_sf"/>
</dbReference>
<accession>A0ABW1FQD5</accession>
<dbReference type="SUPFAM" id="SSF56371">
    <property type="entry name" value="Ribosome inactivating proteins (RIP)"/>
    <property type="match status" value="1"/>
</dbReference>
<protein>
    <submittedName>
        <fullName evidence="1">Ribosome-inactivating family protein</fullName>
    </submittedName>
</protein>
<gene>
    <name evidence="1" type="ORF">ACFP3M_20875</name>
</gene>
<evidence type="ECO:0000313" key="2">
    <source>
        <dbReference type="Proteomes" id="UP001596241"/>
    </source>
</evidence>
<dbReference type="Gene3D" id="3.40.420.10">
    <property type="entry name" value="Ricin (A subunit), domain 1"/>
    <property type="match status" value="1"/>
</dbReference>
<evidence type="ECO:0000313" key="1">
    <source>
        <dbReference type="EMBL" id="MFC5895254.1"/>
    </source>
</evidence>
<dbReference type="InterPro" id="IPR016138">
    <property type="entry name" value="Ribosome_inactivat_prot_sub1"/>
</dbReference>
<keyword evidence="2" id="KW-1185">Reference proteome</keyword>
<dbReference type="EMBL" id="JBHSPW010000009">
    <property type="protein sequence ID" value="MFC5895254.1"/>
    <property type="molecule type" value="Genomic_DNA"/>
</dbReference>
<dbReference type="InterPro" id="IPR001574">
    <property type="entry name" value="Ribosome_inactivat_prot"/>
</dbReference>
<dbReference type="SUPFAM" id="SSF50923">
    <property type="entry name" value="Hemopexin-like domain"/>
    <property type="match status" value="3"/>
</dbReference>
<reference evidence="2" key="1">
    <citation type="journal article" date="2019" name="Int. J. Syst. Evol. Microbiol.">
        <title>The Global Catalogue of Microorganisms (GCM) 10K type strain sequencing project: providing services to taxonomists for standard genome sequencing and annotation.</title>
        <authorList>
            <consortium name="The Broad Institute Genomics Platform"/>
            <consortium name="The Broad Institute Genome Sequencing Center for Infectious Disease"/>
            <person name="Wu L."/>
            <person name="Ma J."/>
        </authorList>
    </citation>
    <scope>NUCLEOTIDE SEQUENCE [LARGE SCALE GENOMIC DNA]</scope>
    <source>
        <strain evidence="2">CGMCC 1.15809</strain>
    </source>
</reference>
<comment type="caution">
    <text evidence="1">The sequence shown here is derived from an EMBL/GenBank/DDBJ whole genome shotgun (WGS) entry which is preliminary data.</text>
</comment>
<dbReference type="Gene3D" id="2.110.10.10">
    <property type="entry name" value="Hemopexin-like domain"/>
    <property type="match status" value="4"/>
</dbReference>
<dbReference type="PROSITE" id="PS51642">
    <property type="entry name" value="HEMOPEXIN_2"/>
    <property type="match status" value="6"/>
</dbReference>
<dbReference type="SMART" id="SM00120">
    <property type="entry name" value="HX"/>
    <property type="match status" value="7"/>
</dbReference>
<dbReference type="Pfam" id="PF00161">
    <property type="entry name" value="RIP"/>
    <property type="match status" value="1"/>
</dbReference>
<organism evidence="1 2">
    <name type="scientific">Streptomyces ramulosus</name>
    <dbReference type="NCBI Taxonomy" id="47762"/>
    <lineage>
        <taxon>Bacteria</taxon>
        <taxon>Bacillati</taxon>
        <taxon>Actinomycetota</taxon>
        <taxon>Actinomycetes</taxon>
        <taxon>Kitasatosporales</taxon>
        <taxon>Streptomycetaceae</taxon>
        <taxon>Streptomyces</taxon>
    </lineage>
</organism>
<dbReference type="Proteomes" id="UP001596241">
    <property type="component" value="Unassembled WGS sequence"/>
</dbReference>
<name>A0ABW1FQD5_9ACTN</name>
<dbReference type="RefSeq" id="WP_345078076.1">
    <property type="nucleotide sequence ID" value="NZ_BAAAWG010000002.1"/>
</dbReference>
<sequence>MVPLTTLDLRNTEPQHFAAVINAIRTRVCDQSPEAVVEVQNAQGVTRRLYPMSHTHQINQAESMFSVRIVIEDGRYLDWYIQDTDLYGWGYTLDGNNTFYHLRIPEGRTGILAMAQQEGLAPQDTGLEERYATLVPDRAAVLPVGRSYLNHAVEQLLDNPGSDQYRRQVIVLLAEMLCEAARFARIAVDIANIWATGENLRQDRRDRMALAEISWHALSTNLIQARESETPLAETVLTRVFGSTAAALCMVLAILHLKQHGSGGPSRNRRAEYFTTGGVTAPRALYPVLNASGNMPDANKAWLFRLDTCLTYDIPTDSVTAGPQSIETVWPALKGTVFANSVDTAVVVPGSSSMVWLFCDSQYVRYDLSTHTLAVNPKEIYDGWPGLQGTTFDNCIDAAVQDPTGGNALFFFLGEEVLYYYVDNDKVVGPNLIGEYWPGLAGTPFARGVSGALTVKGQPDSLWLFRGDDYVRYDLKDQKILAGPKPIHAGWPPLAKKAFIDGVSAALPSRGENPDDVWLFHDDIYLRYDTVNDKITHPATAVADGWHHLDTQHFSDRIDAALTVPGESAQAWFFHDDLYLRYNITDDTVINGPSTLHDGWPGLRGTGFEDAGITAAVLRPGHPDEAWFFAGSQYLRYKISDDTLLQPPKSIAEGWPPLKGTAFANGIDAACTRPGGDDIWFFTGSIYCRYNPETDEITVGPKQISDGWTLGFPVS</sequence>
<proteinExistence type="predicted"/>
<dbReference type="InterPro" id="IPR018487">
    <property type="entry name" value="Hemopexin-like_repeat"/>
</dbReference>